<dbReference type="EMBL" id="DS566015">
    <property type="status" value="NOT_ANNOTATED_CDS"/>
    <property type="molecule type" value="Genomic_DNA"/>
</dbReference>
<keyword evidence="3" id="KW-1185">Reference proteome</keyword>
<protein>
    <recommendedName>
        <fullName evidence="1">DUF6604 domain-containing protein</fullName>
    </recommendedName>
</protein>
<feature type="domain" description="DUF6604" evidence="1">
    <location>
        <begin position="11"/>
        <end position="220"/>
    </location>
</feature>
<dbReference type="VEuPathDB" id="FungiDB:KRP23_3364"/>
<proteinExistence type="predicted"/>
<reference evidence="3" key="1">
    <citation type="journal article" date="2006" name="Science">
        <title>Phytophthora genome sequences uncover evolutionary origins and mechanisms of pathogenesis.</title>
        <authorList>
            <person name="Tyler B.M."/>
            <person name="Tripathy S."/>
            <person name="Zhang X."/>
            <person name="Dehal P."/>
            <person name="Jiang R.H."/>
            <person name="Aerts A."/>
            <person name="Arredondo F.D."/>
            <person name="Baxter L."/>
            <person name="Bensasson D."/>
            <person name="Beynon J.L."/>
            <person name="Chapman J."/>
            <person name="Damasceno C.M."/>
            <person name="Dorrance A.E."/>
            <person name="Dou D."/>
            <person name="Dickerman A.W."/>
            <person name="Dubchak I.L."/>
            <person name="Garbelotto M."/>
            <person name="Gijzen M."/>
            <person name="Gordon S.G."/>
            <person name="Govers F."/>
            <person name="Grunwald N.J."/>
            <person name="Huang W."/>
            <person name="Ivors K.L."/>
            <person name="Jones R.W."/>
            <person name="Kamoun S."/>
            <person name="Krampis K."/>
            <person name="Lamour K.H."/>
            <person name="Lee M.K."/>
            <person name="McDonald W.H."/>
            <person name="Medina M."/>
            <person name="Meijer H.J."/>
            <person name="Nordberg E.K."/>
            <person name="Maclean D.J."/>
            <person name="Ospina-Giraldo M.D."/>
            <person name="Morris P.F."/>
            <person name="Phuntumart V."/>
            <person name="Putnam N.H."/>
            <person name="Rash S."/>
            <person name="Rose J.K."/>
            <person name="Sakihama Y."/>
            <person name="Salamov A.A."/>
            <person name="Savidor A."/>
            <person name="Scheuring C.F."/>
            <person name="Smith B.M."/>
            <person name="Sobral B.W."/>
            <person name="Terry A."/>
            <person name="Torto-Alalibo T.A."/>
            <person name="Win J."/>
            <person name="Xu Z."/>
            <person name="Zhang H."/>
            <person name="Grigoriev I.V."/>
            <person name="Rokhsar D.S."/>
            <person name="Boore J.L."/>
        </authorList>
    </citation>
    <scope>NUCLEOTIDE SEQUENCE [LARGE SCALE GENOMIC DNA]</scope>
    <source>
        <strain evidence="3">Pr102</strain>
    </source>
</reference>
<evidence type="ECO:0000259" key="1">
    <source>
        <dbReference type="Pfam" id="PF20253"/>
    </source>
</evidence>
<organism evidence="2 3">
    <name type="scientific">Phytophthora ramorum</name>
    <name type="common">Sudden oak death agent</name>
    <dbReference type="NCBI Taxonomy" id="164328"/>
    <lineage>
        <taxon>Eukaryota</taxon>
        <taxon>Sar</taxon>
        <taxon>Stramenopiles</taxon>
        <taxon>Oomycota</taxon>
        <taxon>Peronosporomycetes</taxon>
        <taxon>Peronosporales</taxon>
        <taxon>Peronosporaceae</taxon>
        <taxon>Phytophthora</taxon>
    </lineage>
</organism>
<reference evidence="2" key="2">
    <citation type="submission" date="2015-06" db="UniProtKB">
        <authorList>
            <consortium name="EnsemblProtists"/>
        </authorList>
    </citation>
    <scope>IDENTIFICATION</scope>
    <source>
        <strain evidence="2">Pr102</strain>
    </source>
</reference>
<dbReference type="Proteomes" id="UP000005238">
    <property type="component" value="Unassembled WGS sequence"/>
</dbReference>
<dbReference type="EnsemblProtists" id="Phyra76449">
    <property type="protein sequence ID" value="Phyra76449"/>
    <property type="gene ID" value="Phyra76449"/>
</dbReference>
<dbReference type="eggNOG" id="ENOG502SA38">
    <property type="taxonomic scope" value="Eukaryota"/>
</dbReference>
<dbReference type="Pfam" id="PF20253">
    <property type="entry name" value="DUF6604"/>
    <property type="match status" value="1"/>
</dbReference>
<name>H3GJT4_PHYRM</name>
<dbReference type="OMA" id="LRTSWIN"/>
<dbReference type="InParanoid" id="H3GJT4"/>
<dbReference type="AlphaFoldDB" id="H3GJT4"/>
<evidence type="ECO:0000313" key="3">
    <source>
        <dbReference type="Proteomes" id="UP000005238"/>
    </source>
</evidence>
<sequence>MASFPTSKYARYKRATAFFLDWLLRARGRGRRSGKRVQLDEFNDVVQEIAAKPSTLTPKLLGELPKALAACQCSITFREHVATFFADDQEGHRHFLGLLKKWLASLKQVETQQTDGTVKIKRFENYYEVLQVDEDYFPDEETFVVEKRASKRAKVDRELLFDQAFAEDLRLEIAYFFLELEELVEEVFDIYEQVKKQERTMMEATVVVKVAMDLADSLTAGLQFRYPALQTAEDLLFVLMDHPSTSMKNQIAKAAADVQANFEKDGTYKFAPDKNRVRLRTSWINKLIHGAI</sequence>
<evidence type="ECO:0000313" key="2">
    <source>
        <dbReference type="EnsemblProtists" id="Phyra76449"/>
    </source>
</evidence>
<dbReference type="HOGENOM" id="CLU_085562_0_0_1"/>
<dbReference type="InterPro" id="IPR046539">
    <property type="entry name" value="DUF6604"/>
</dbReference>
<accession>H3GJT4</accession>
<dbReference type="VEuPathDB" id="FungiDB:KRP22_3401"/>